<gene>
    <name evidence="4" type="ORF">ZIOFF_012822</name>
</gene>
<evidence type="ECO:0000313" key="4">
    <source>
        <dbReference type="EMBL" id="KAG6530581.1"/>
    </source>
</evidence>
<dbReference type="InterPro" id="IPR001229">
    <property type="entry name" value="Jacalin-like_lectin_dom"/>
</dbReference>
<protein>
    <recommendedName>
        <fullName evidence="3">Jacalin-type lectin domain-containing protein</fullName>
    </recommendedName>
</protein>
<proteinExistence type="predicted"/>
<dbReference type="AlphaFoldDB" id="A0A8J5LLT5"/>
<evidence type="ECO:0000259" key="3">
    <source>
        <dbReference type="PROSITE" id="PS51752"/>
    </source>
</evidence>
<evidence type="ECO:0000313" key="5">
    <source>
        <dbReference type="Proteomes" id="UP000734854"/>
    </source>
</evidence>
<dbReference type="EMBL" id="JACMSC010000003">
    <property type="protein sequence ID" value="KAG6530581.1"/>
    <property type="molecule type" value="Genomic_DNA"/>
</dbReference>
<feature type="domain" description="Jacalin-type lectin" evidence="3">
    <location>
        <begin position="93"/>
        <end position="234"/>
    </location>
</feature>
<evidence type="ECO:0000256" key="1">
    <source>
        <dbReference type="ARBA" id="ARBA00022734"/>
    </source>
</evidence>
<dbReference type="GO" id="GO:0030246">
    <property type="term" value="F:carbohydrate binding"/>
    <property type="evidence" value="ECO:0007669"/>
    <property type="project" value="UniProtKB-KW"/>
</dbReference>
<reference evidence="4 5" key="1">
    <citation type="submission" date="2020-08" db="EMBL/GenBank/DDBJ databases">
        <title>Plant Genome Project.</title>
        <authorList>
            <person name="Zhang R.-G."/>
        </authorList>
    </citation>
    <scope>NUCLEOTIDE SEQUENCE [LARGE SCALE GENOMIC DNA]</scope>
    <source>
        <tissue evidence="4">Rhizome</tissue>
    </source>
</reference>
<organism evidence="4 5">
    <name type="scientific">Zingiber officinale</name>
    <name type="common">Ginger</name>
    <name type="synonym">Amomum zingiber</name>
    <dbReference type="NCBI Taxonomy" id="94328"/>
    <lineage>
        <taxon>Eukaryota</taxon>
        <taxon>Viridiplantae</taxon>
        <taxon>Streptophyta</taxon>
        <taxon>Embryophyta</taxon>
        <taxon>Tracheophyta</taxon>
        <taxon>Spermatophyta</taxon>
        <taxon>Magnoliopsida</taxon>
        <taxon>Liliopsida</taxon>
        <taxon>Zingiberales</taxon>
        <taxon>Zingiberaceae</taxon>
        <taxon>Zingiber</taxon>
    </lineage>
</organism>
<evidence type="ECO:0000256" key="2">
    <source>
        <dbReference type="SAM" id="MobiDB-lite"/>
    </source>
</evidence>
<accession>A0A8J5LLT5</accession>
<feature type="compositionally biased region" description="Basic and acidic residues" evidence="2">
    <location>
        <begin position="49"/>
        <end position="68"/>
    </location>
</feature>
<sequence length="235" mass="25813">MVFVPFNLTVTCNNWFGGLWKSGGQPKTDINKLKIAMKELKAEPNGFKSKIEEDNREGLTSEEAKQRKRDLESLEGQVAAIYEDFTRIRFPNIIKLGPWGVGGDCHFDIGRSASQITKVRLHTGYIVDNLAISYVVDGKHFETRRLGGSGGGAHHTFTLVPGEYINSMAGFVGAYEGERCISQLKFKTNLGNAHGAFGGGGGDEFTVPIMHGRIVGFFGQYDKYLKAIGVYVALN</sequence>
<dbReference type="Pfam" id="PF01419">
    <property type="entry name" value="Jacalin"/>
    <property type="match status" value="1"/>
</dbReference>
<comment type="caution">
    <text evidence="4">The sequence shown here is derived from an EMBL/GenBank/DDBJ whole genome shotgun (WGS) entry which is preliminary data.</text>
</comment>
<dbReference type="PANTHER" id="PTHR46506">
    <property type="entry name" value="OS05G0143600 PROTEIN"/>
    <property type="match status" value="1"/>
</dbReference>
<name>A0A8J5LLT5_ZINOF</name>
<dbReference type="Proteomes" id="UP000734854">
    <property type="component" value="Unassembled WGS sequence"/>
</dbReference>
<keyword evidence="1" id="KW-0430">Lectin</keyword>
<keyword evidence="5" id="KW-1185">Reference proteome</keyword>
<dbReference type="SMART" id="SM00915">
    <property type="entry name" value="Jacalin"/>
    <property type="match status" value="1"/>
</dbReference>
<feature type="region of interest" description="Disordered" evidence="2">
    <location>
        <begin position="46"/>
        <end position="68"/>
    </location>
</feature>
<dbReference type="PROSITE" id="PS51752">
    <property type="entry name" value="JACALIN_LECTIN"/>
    <property type="match status" value="1"/>
</dbReference>